<protein>
    <submittedName>
        <fullName evidence="1">Uncharacterized protein</fullName>
    </submittedName>
</protein>
<keyword evidence="2" id="KW-1185">Reference proteome</keyword>
<organism evidence="1 2">
    <name type="scientific">Bacillus spongiae</name>
    <dbReference type="NCBI Taxonomy" id="2683610"/>
    <lineage>
        <taxon>Bacteria</taxon>
        <taxon>Bacillati</taxon>
        <taxon>Bacillota</taxon>
        <taxon>Bacilli</taxon>
        <taxon>Bacillales</taxon>
        <taxon>Bacillaceae</taxon>
        <taxon>Bacillus</taxon>
    </lineage>
</organism>
<accession>A0ABU8HJL5</accession>
<dbReference type="Proteomes" id="UP001312865">
    <property type="component" value="Unassembled WGS sequence"/>
</dbReference>
<reference evidence="1 2" key="1">
    <citation type="journal article" date="2018" name="J. Microbiol.">
        <title>Bacillus spongiae sp. nov., isolated from sponge of Jeju Island.</title>
        <authorList>
            <person name="Lee G.E."/>
            <person name="Im W.T."/>
            <person name="Park J.S."/>
        </authorList>
    </citation>
    <scope>NUCLEOTIDE SEQUENCE [LARGE SCALE GENOMIC DNA]</scope>
    <source>
        <strain evidence="1 2">135PIL107-10</strain>
    </source>
</reference>
<proteinExistence type="predicted"/>
<sequence length="120" mass="14209">MNELSKYLKADNELMSLLNNEPAIYWIEKPKEKEHDTFIVYRYKELNGGLIKDYQFTFRLISKNLVTLKKIHEKTVKLLDQYRKIDIPNIRYCALVNGGGMARNPSTEEFESVLYFLVKK</sequence>
<dbReference type="EMBL" id="JBBAXC010000026">
    <property type="protein sequence ID" value="MEI5909455.1"/>
    <property type="molecule type" value="Genomic_DNA"/>
</dbReference>
<evidence type="ECO:0000313" key="2">
    <source>
        <dbReference type="Proteomes" id="UP001312865"/>
    </source>
</evidence>
<gene>
    <name evidence="1" type="ORF">WAK64_20715</name>
</gene>
<name>A0ABU8HJL5_9BACI</name>
<dbReference type="RefSeq" id="WP_336588898.1">
    <property type="nucleotide sequence ID" value="NZ_JBBAXC010000026.1"/>
</dbReference>
<evidence type="ECO:0000313" key="1">
    <source>
        <dbReference type="EMBL" id="MEI5909455.1"/>
    </source>
</evidence>
<comment type="caution">
    <text evidence="1">The sequence shown here is derived from an EMBL/GenBank/DDBJ whole genome shotgun (WGS) entry which is preliminary data.</text>
</comment>